<dbReference type="GO" id="GO:0005886">
    <property type="term" value="C:plasma membrane"/>
    <property type="evidence" value="ECO:0007669"/>
    <property type="project" value="TreeGrafter"/>
</dbReference>
<dbReference type="InterPro" id="IPR050277">
    <property type="entry name" value="Sodium:Solute_Symporter"/>
</dbReference>
<dbReference type="OrthoDB" id="6132759at2759"/>
<accession>A0A8J4FGZ0</accession>
<dbReference type="Proteomes" id="UP000722791">
    <property type="component" value="Unassembled WGS sequence"/>
</dbReference>
<dbReference type="GO" id="GO:0015606">
    <property type="term" value="F:spermidine transmembrane transporter activity"/>
    <property type="evidence" value="ECO:0007669"/>
    <property type="project" value="TreeGrafter"/>
</dbReference>
<dbReference type="PANTHER" id="PTHR48086">
    <property type="entry name" value="SODIUM/PROLINE SYMPORTER-RELATED"/>
    <property type="match status" value="1"/>
</dbReference>
<sequence length="291" mass="31513">MATKRRPSFAAEQNSERLPALPTSSEQVSSWVGIITLILAATMNESAIDSIQNGITAVLAQHFFKGQHTIFPRLVVLVVNIPLIVISLQGYKILSLFLLTNLLTSCCFLLVALGLSTRLKPYLSETALVFGFSVAMLTVTAYGIGRYWNPDDKGGSVRNGAKYVWYDNLYDWDIFLVASGFSLVGAAMWAVPANLLRLFGIKGVGISDVLCRLPGFGFITGDGCERDLLSYRFMRPLAWALHYTPSETASADSTCGKMGVPSKDDTKLVAVVTEEKPLGASGDETAVAKVT</sequence>
<dbReference type="PANTHER" id="PTHR48086:SF10">
    <property type="entry name" value="AGR155CP"/>
    <property type="match status" value="1"/>
</dbReference>
<gene>
    <name evidence="1" type="ORF">Vretimale_874</name>
</gene>
<name>A0A8J4FGZ0_9CHLO</name>
<reference evidence="1" key="1">
    <citation type="journal article" date="2021" name="Proc. Natl. Acad. Sci. U.S.A.">
        <title>Three genomes in the algal genus Volvox reveal the fate of a haploid sex-determining region after a transition to homothallism.</title>
        <authorList>
            <person name="Yamamoto K."/>
            <person name="Hamaji T."/>
            <person name="Kawai-Toyooka H."/>
            <person name="Matsuzaki R."/>
            <person name="Takahashi F."/>
            <person name="Nishimura Y."/>
            <person name="Kawachi M."/>
            <person name="Noguchi H."/>
            <person name="Minakuchi Y."/>
            <person name="Umen J.G."/>
            <person name="Toyoda A."/>
            <person name="Nozaki H."/>
        </authorList>
    </citation>
    <scope>NUCLEOTIDE SEQUENCE</scope>
    <source>
        <strain evidence="1">NIES-3785</strain>
    </source>
</reference>
<proteinExistence type="predicted"/>
<dbReference type="AlphaFoldDB" id="A0A8J4FGZ0"/>
<evidence type="ECO:0000313" key="1">
    <source>
        <dbReference type="EMBL" id="GIL94644.1"/>
    </source>
</evidence>
<evidence type="ECO:0000313" key="2">
    <source>
        <dbReference type="Proteomes" id="UP000722791"/>
    </source>
</evidence>
<protein>
    <submittedName>
        <fullName evidence="1">Uncharacterized protein</fullName>
    </submittedName>
</protein>
<dbReference type="EMBL" id="BNCQ01000001">
    <property type="protein sequence ID" value="GIL94644.1"/>
    <property type="molecule type" value="Genomic_DNA"/>
</dbReference>
<organism evidence="1 2">
    <name type="scientific">Volvox reticuliferus</name>
    <dbReference type="NCBI Taxonomy" id="1737510"/>
    <lineage>
        <taxon>Eukaryota</taxon>
        <taxon>Viridiplantae</taxon>
        <taxon>Chlorophyta</taxon>
        <taxon>core chlorophytes</taxon>
        <taxon>Chlorophyceae</taxon>
        <taxon>CS clade</taxon>
        <taxon>Chlamydomonadales</taxon>
        <taxon>Volvocaceae</taxon>
        <taxon>Volvox</taxon>
    </lineage>
</organism>
<comment type="caution">
    <text evidence="1">The sequence shown here is derived from an EMBL/GenBank/DDBJ whole genome shotgun (WGS) entry which is preliminary data.</text>
</comment>